<evidence type="ECO:0000256" key="1">
    <source>
        <dbReference type="ARBA" id="ARBA00001974"/>
    </source>
</evidence>
<keyword evidence="2" id="KW-0285">Flavoprotein</keyword>
<keyword evidence="7" id="KW-1185">Reference proteome</keyword>
<keyword evidence="3" id="KW-0274">FAD</keyword>
<dbReference type="PANTHER" id="PTHR43400:SF10">
    <property type="entry name" value="3-OXOSTEROID 1-DEHYDROGENASE"/>
    <property type="match status" value="1"/>
</dbReference>
<dbReference type="InterPro" id="IPR036188">
    <property type="entry name" value="FAD/NAD-bd_sf"/>
</dbReference>
<dbReference type="Gene3D" id="3.90.700.10">
    <property type="entry name" value="Succinate dehydrogenase/fumarate reductase flavoprotein, catalytic domain"/>
    <property type="match status" value="1"/>
</dbReference>
<evidence type="ECO:0000256" key="3">
    <source>
        <dbReference type="ARBA" id="ARBA00022827"/>
    </source>
</evidence>
<feature type="domain" description="FAD-dependent oxidoreductase 2 FAD-binding" evidence="5">
    <location>
        <begin position="16"/>
        <end position="544"/>
    </location>
</feature>
<dbReference type="InterPro" id="IPR050315">
    <property type="entry name" value="FAD-oxidoreductase_2"/>
</dbReference>
<organism evidence="6 7">
    <name type="scientific">Roseateles agri</name>
    <dbReference type="NCBI Taxonomy" id="3098619"/>
    <lineage>
        <taxon>Bacteria</taxon>
        <taxon>Pseudomonadati</taxon>
        <taxon>Pseudomonadota</taxon>
        <taxon>Betaproteobacteria</taxon>
        <taxon>Burkholderiales</taxon>
        <taxon>Sphaerotilaceae</taxon>
        <taxon>Roseateles</taxon>
    </lineage>
</organism>
<proteinExistence type="predicted"/>
<dbReference type="InterPro" id="IPR027477">
    <property type="entry name" value="Succ_DH/fumarate_Rdtase_cat_sf"/>
</dbReference>
<name>A0ABU5DPD5_9BURK</name>
<sequence>MGLAGAQKGPELVETDVVVVGSGGAGLTAATVAARHGRQVLLVEKTAFFGGTTALSGGGIWVPRSTLAAQAGIKEAPEAASRYVHEVVGDSLRSDLLEAFLDAAPRMVDYLHEHTAVRFHLQRGLADWHPGAKGFMREGRLLCPVDYDGRELGPHFASLRPPLNEFNAPGGLMIGLPDMSHAANMTRSLASFRHMARLGLAYARDRLRHPRGMRLTMGNALAARLLRSAVDAGVNLWNLTPMTGLLTEGRSVTGITALREGRPVRVIARRGVVLASGGFSANAEMRRRYIPFADHHVSLVPEGNPGDGLSSAQTCGGRFDGDNHSNAGWVVVSVLREPDGRLRKFPHLFLDRGKPGCIAVNQDGRRFGNESTTNLVEPMHRSGSVPAHLICDEAFIHRYGLGLVRPGGWGLRRLVAAGYIIKADSIETLALKIGAPPQALASTVSRFNAQADTGIDEDFARGKDKADHFMGDPGHGPNPCLGPIRHWPFYAVQIFPGDSTTTVGLRVDTQARVLDVADRPIPGLHAIGLDMNSLWRGRAPGSGANNTLGLTFGYIVGRALAEAE</sequence>
<dbReference type="PANTHER" id="PTHR43400">
    <property type="entry name" value="FUMARATE REDUCTASE"/>
    <property type="match status" value="1"/>
</dbReference>
<comment type="cofactor">
    <cofactor evidence="1">
        <name>FAD</name>
        <dbReference type="ChEBI" id="CHEBI:57692"/>
    </cofactor>
</comment>
<dbReference type="Proteomes" id="UP001285263">
    <property type="component" value="Unassembled WGS sequence"/>
</dbReference>
<dbReference type="Gene3D" id="3.50.50.60">
    <property type="entry name" value="FAD/NAD(P)-binding domain"/>
    <property type="match status" value="2"/>
</dbReference>
<protein>
    <submittedName>
        <fullName evidence="6">FAD-dependent oxidoreductase</fullName>
    </submittedName>
</protein>
<dbReference type="PRINTS" id="PR00411">
    <property type="entry name" value="PNDRDTASEI"/>
</dbReference>
<dbReference type="InterPro" id="IPR003953">
    <property type="entry name" value="FAD-dep_OxRdtase_2_FAD-bd"/>
</dbReference>
<comment type="caution">
    <text evidence="6">The sequence shown here is derived from an EMBL/GenBank/DDBJ whole genome shotgun (WGS) entry which is preliminary data.</text>
</comment>
<evidence type="ECO:0000313" key="6">
    <source>
        <dbReference type="EMBL" id="MDY0748178.1"/>
    </source>
</evidence>
<dbReference type="EMBL" id="JAXCLA010000009">
    <property type="protein sequence ID" value="MDY0748178.1"/>
    <property type="molecule type" value="Genomic_DNA"/>
</dbReference>
<dbReference type="Pfam" id="PF00890">
    <property type="entry name" value="FAD_binding_2"/>
    <property type="match status" value="1"/>
</dbReference>
<evidence type="ECO:0000259" key="5">
    <source>
        <dbReference type="Pfam" id="PF00890"/>
    </source>
</evidence>
<evidence type="ECO:0000313" key="7">
    <source>
        <dbReference type="Proteomes" id="UP001285263"/>
    </source>
</evidence>
<reference evidence="6 7" key="1">
    <citation type="submission" date="2023-11" db="EMBL/GenBank/DDBJ databases">
        <title>Paucibacter sp. nov., isolated from fresh soil in Korea.</title>
        <authorList>
            <person name="Le N.T.T."/>
        </authorList>
    </citation>
    <scope>NUCLEOTIDE SEQUENCE [LARGE SCALE GENOMIC DNA]</scope>
    <source>
        <strain evidence="6 7">R3-3</strain>
    </source>
</reference>
<gene>
    <name evidence="6" type="ORF">SNE35_27000</name>
</gene>
<dbReference type="SUPFAM" id="SSF51905">
    <property type="entry name" value="FAD/NAD(P)-binding domain"/>
    <property type="match status" value="1"/>
</dbReference>
<evidence type="ECO:0000256" key="4">
    <source>
        <dbReference type="ARBA" id="ARBA00023002"/>
    </source>
</evidence>
<keyword evidence="4" id="KW-0560">Oxidoreductase</keyword>
<dbReference type="SUPFAM" id="SSF56425">
    <property type="entry name" value="Succinate dehydrogenase/fumarate reductase flavoprotein, catalytic domain"/>
    <property type="match status" value="1"/>
</dbReference>
<accession>A0ABU5DPD5</accession>
<dbReference type="RefSeq" id="WP_320426140.1">
    <property type="nucleotide sequence ID" value="NZ_JAXCLA010000009.1"/>
</dbReference>
<evidence type="ECO:0000256" key="2">
    <source>
        <dbReference type="ARBA" id="ARBA00022630"/>
    </source>
</evidence>